<keyword evidence="4" id="KW-0732">Signal</keyword>
<evidence type="ECO:0000256" key="1">
    <source>
        <dbReference type="ARBA" id="ARBA00022737"/>
    </source>
</evidence>
<feature type="repeat" description="TPR" evidence="3">
    <location>
        <begin position="148"/>
        <end position="181"/>
    </location>
</feature>
<dbReference type="Pfam" id="PF07719">
    <property type="entry name" value="TPR_2"/>
    <property type="match status" value="1"/>
</dbReference>
<proteinExistence type="predicted"/>
<dbReference type="PANTHER" id="PTHR44943">
    <property type="entry name" value="CELLULOSE SYNTHASE OPERON PROTEIN C"/>
    <property type="match status" value="1"/>
</dbReference>
<gene>
    <name evidence="5" type="ORF">N482_14980</name>
</gene>
<dbReference type="Proteomes" id="UP000076587">
    <property type="component" value="Unassembled WGS sequence"/>
</dbReference>
<keyword evidence="2 3" id="KW-0802">TPR repeat</keyword>
<dbReference type="PATRIC" id="fig|1365253.3.peg.3581"/>
<dbReference type="InterPro" id="IPR013105">
    <property type="entry name" value="TPR_2"/>
</dbReference>
<feature type="chain" id="PRO_5007883720" evidence="4">
    <location>
        <begin position="20"/>
        <end position="265"/>
    </location>
</feature>
<dbReference type="Gene3D" id="1.25.40.10">
    <property type="entry name" value="Tetratricopeptide repeat domain"/>
    <property type="match status" value="1"/>
</dbReference>
<feature type="repeat" description="TPR" evidence="3">
    <location>
        <begin position="216"/>
        <end position="249"/>
    </location>
</feature>
<dbReference type="RefSeq" id="WP_063378033.1">
    <property type="nucleotide sequence ID" value="NZ_AUXT01000181.1"/>
</dbReference>
<dbReference type="PROSITE" id="PS50005">
    <property type="entry name" value="TPR"/>
    <property type="match status" value="3"/>
</dbReference>
<dbReference type="PANTHER" id="PTHR44943:SF8">
    <property type="entry name" value="TPR REPEAT-CONTAINING PROTEIN MJ0263"/>
    <property type="match status" value="1"/>
</dbReference>
<dbReference type="InterPro" id="IPR011990">
    <property type="entry name" value="TPR-like_helical_dom_sf"/>
</dbReference>
<evidence type="ECO:0000313" key="5">
    <source>
        <dbReference type="EMBL" id="KZN45540.1"/>
    </source>
</evidence>
<evidence type="ECO:0000256" key="2">
    <source>
        <dbReference type="ARBA" id="ARBA00022803"/>
    </source>
</evidence>
<evidence type="ECO:0000313" key="6">
    <source>
        <dbReference type="Proteomes" id="UP000076587"/>
    </source>
</evidence>
<feature type="repeat" description="TPR" evidence="3">
    <location>
        <begin position="182"/>
        <end position="215"/>
    </location>
</feature>
<dbReference type="InterPro" id="IPR019734">
    <property type="entry name" value="TPR_rpt"/>
</dbReference>
<accession>A0A167ALN4</accession>
<evidence type="ECO:0000256" key="3">
    <source>
        <dbReference type="PROSITE-ProRule" id="PRU00339"/>
    </source>
</evidence>
<keyword evidence="1" id="KW-0677">Repeat</keyword>
<dbReference type="InterPro" id="IPR051685">
    <property type="entry name" value="Ycf3/AcsC/BcsC/TPR_MFPF"/>
</dbReference>
<reference evidence="5 6" key="1">
    <citation type="submission" date="2013-07" db="EMBL/GenBank/DDBJ databases">
        <title>Comparative Genomic and Metabolomic Analysis of Twelve Strains of Pseudoalteromonas luteoviolacea.</title>
        <authorList>
            <person name="Vynne N.G."/>
            <person name="Mansson M."/>
            <person name="Gram L."/>
        </authorList>
    </citation>
    <scope>NUCLEOTIDE SEQUENCE [LARGE SCALE GENOMIC DNA]</scope>
    <source>
        <strain evidence="5 6">NCIMB 1942</strain>
    </source>
</reference>
<protein>
    <submittedName>
        <fullName evidence="5">Uncharacterized protein</fullName>
    </submittedName>
</protein>
<evidence type="ECO:0000256" key="4">
    <source>
        <dbReference type="SAM" id="SignalP"/>
    </source>
</evidence>
<comment type="caution">
    <text evidence="5">The sequence shown here is derived from an EMBL/GenBank/DDBJ whole genome shotgun (WGS) entry which is preliminary data.</text>
</comment>
<dbReference type="PROSITE" id="PS50293">
    <property type="entry name" value="TPR_REGION"/>
    <property type="match status" value="1"/>
</dbReference>
<feature type="signal peptide" evidence="4">
    <location>
        <begin position="1"/>
        <end position="19"/>
    </location>
</feature>
<name>A0A167ALN4_9GAMM</name>
<dbReference type="EMBL" id="AUXT01000181">
    <property type="protein sequence ID" value="KZN45540.1"/>
    <property type="molecule type" value="Genomic_DNA"/>
</dbReference>
<organism evidence="5 6">
    <name type="scientific">Pseudoalteromonas luteoviolacea NCIMB 1942</name>
    <dbReference type="NCBI Taxonomy" id="1365253"/>
    <lineage>
        <taxon>Bacteria</taxon>
        <taxon>Pseudomonadati</taxon>
        <taxon>Pseudomonadota</taxon>
        <taxon>Gammaproteobacteria</taxon>
        <taxon>Alteromonadales</taxon>
        <taxon>Pseudoalteromonadaceae</taxon>
        <taxon>Pseudoalteromonas</taxon>
    </lineage>
</organism>
<sequence>MRYIITTFCLLFCAFKVAALDHQKGSAYHAKKQNFNIGDIYTFQENDTWQTLKVLDTHSDEGNSTTVHVLIYQPSTVKPTLKSLRTTPIKTYHAPLSHELFTSDWQYIGSSTPLSAELKPYINYLKHNNFTKYAAATGQKVEDLIFRANTQYTKGYALSQAAQYEQAIEAYTQAIKIFPLYHEAIDNIGFAYMDMGEFEKAIEYFDHSLSVYPQGVTALYYKGMSYINLEDINNAIETFKLGIESFPQQKQAFEEMYHSLLELIH</sequence>
<dbReference type="SMART" id="SM00028">
    <property type="entry name" value="TPR"/>
    <property type="match status" value="3"/>
</dbReference>
<dbReference type="Pfam" id="PF13181">
    <property type="entry name" value="TPR_8"/>
    <property type="match status" value="2"/>
</dbReference>
<dbReference type="SUPFAM" id="SSF48452">
    <property type="entry name" value="TPR-like"/>
    <property type="match status" value="1"/>
</dbReference>
<dbReference type="OrthoDB" id="657958at2"/>
<dbReference type="AlphaFoldDB" id="A0A167ALN4"/>